<organism evidence="1 2">
    <name type="scientific">Streptomyces katrae</name>
    <dbReference type="NCBI Taxonomy" id="68223"/>
    <lineage>
        <taxon>Bacteria</taxon>
        <taxon>Bacillati</taxon>
        <taxon>Actinomycetota</taxon>
        <taxon>Actinomycetes</taxon>
        <taxon>Kitasatosporales</taxon>
        <taxon>Streptomycetaceae</taxon>
        <taxon>Streptomyces</taxon>
    </lineage>
</organism>
<sequence>MADAAHADDPAGQDAERTVHPVGAQLLWGDPDPLWAVGDWRPDEIRTVTADPADPFTRLAVLGCCGAGDEELRRALYAARGGALRHLTEWPGSYTAVVQAGRRITVLGDLAGARPVFYTPWAGGTAYATAALPLADLIGAQLDIGHLAALLACPDSPEALGDGTPYVGVRRIPPGHTLILREGSREITGYEPVASLAVAAPEADPEGAVEGVREALTAAVRARLTAPRHAPDTLLPDP</sequence>
<dbReference type="PATRIC" id="fig|68223.7.peg.3795"/>
<accession>A0A0F4JUV7</accession>
<gene>
    <name evidence="1" type="ORF">VR44_07270</name>
</gene>
<protein>
    <submittedName>
        <fullName evidence="1">Asparagine synthase</fullName>
    </submittedName>
</protein>
<keyword evidence="2" id="KW-1185">Reference proteome</keyword>
<comment type="caution">
    <text evidence="1">The sequence shown here is derived from an EMBL/GenBank/DDBJ whole genome shotgun (WGS) entry which is preliminary data.</text>
</comment>
<dbReference type="SUPFAM" id="SSF56235">
    <property type="entry name" value="N-terminal nucleophile aminohydrolases (Ntn hydrolases)"/>
    <property type="match status" value="1"/>
</dbReference>
<proteinExistence type="predicted"/>
<dbReference type="eggNOG" id="COG0367">
    <property type="taxonomic scope" value="Bacteria"/>
</dbReference>
<dbReference type="Gene3D" id="3.60.20.10">
    <property type="entry name" value="Glutamine Phosphoribosylpyrophosphate, subunit 1, domain 1"/>
    <property type="match status" value="1"/>
</dbReference>
<dbReference type="STRING" id="68223.GCA_002028425_03794"/>
<reference evidence="1 2" key="1">
    <citation type="submission" date="2015-02" db="EMBL/GenBank/DDBJ databases">
        <authorList>
            <person name="Ju K.-S."/>
            <person name="Doroghazi J.R."/>
            <person name="Metcalf W."/>
        </authorList>
    </citation>
    <scope>NUCLEOTIDE SEQUENCE [LARGE SCALE GENOMIC DNA]</scope>
    <source>
        <strain evidence="1 2">NRRL ISP-5550</strain>
    </source>
</reference>
<evidence type="ECO:0000313" key="2">
    <source>
        <dbReference type="Proteomes" id="UP000033551"/>
    </source>
</evidence>
<feature type="non-terminal residue" evidence="1">
    <location>
        <position position="238"/>
    </location>
</feature>
<dbReference type="AlphaFoldDB" id="A0A0F4JUV7"/>
<dbReference type="EMBL" id="JZWV01000138">
    <property type="protein sequence ID" value="KJY36771.1"/>
    <property type="molecule type" value="Genomic_DNA"/>
</dbReference>
<dbReference type="Proteomes" id="UP000033551">
    <property type="component" value="Unassembled WGS sequence"/>
</dbReference>
<dbReference type="InterPro" id="IPR029055">
    <property type="entry name" value="Ntn_hydrolases_N"/>
</dbReference>
<evidence type="ECO:0000313" key="1">
    <source>
        <dbReference type="EMBL" id="KJY36771.1"/>
    </source>
</evidence>
<name>A0A0F4JUV7_9ACTN</name>